<dbReference type="EC" id="3.6.1.-" evidence="4"/>
<sequence>MTLVLASSSPFRAAILRNAGLAIETEAATVDERAIERPLLEAGLDAADVAQVLAEAKASDVSSRRPGALVIGADQTMTLDGELLHKPADMEQARYRLLAMSGKTHTLHSGLALVRDGETVWRHVAAAHLHVRDLGPALIGRYLASVGDRALQSVGAYQIEGEGIQLFDRIEGDHFTIIGLPLLPLLAELRARGEIDG</sequence>
<reference evidence="5 6" key="1">
    <citation type="journal article" date="2017" name="Int. J. Syst. Evol. Microbiol.">
        <title>Roseitalea porphyridii gen. nov., sp. nov., isolated from a red alga, and reclassification of Hoeflea suaedae Chung et al. 2013 as Pseudohoeflea suaedae gen. nov., comb. nov.</title>
        <authorList>
            <person name="Hyeon J.W."/>
            <person name="Jeong S.E."/>
            <person name="Baek K."/>
            <person name="Jeon C.O."/>
        </authorList>
    </citation>
    <scope>NUCLEOTIDE SEQUENCE [LARGE SCALE GENOMIC DNA]</scope>
    <source>
        <strain evidence="5 6">MA7-20</strain>
    </source>
</reference>
<comment type="subcellular location">
    <subcellularLocation>
        <location evidence="4">Cytoplasm</location>
    </subcellularLocation>
</comment>
<name>A0A4P6UY83_9HYPH</name>
<feature type="site" description="Important for substrate specificity" evidence="4">
    <location>
        <position position="75"/>
    </location>
</feature>
<comment type="function">
    <text evidence="4">Nucleoside triphosphate pyrophosphatase that hydrolyzes 7-methyl-GTP (m(7)GTP). May have a dual role in cell division arrest and in preventing the incorporation of modified nucleotides into cellular nucleic acids.</text>
</comment>
<dbReference type="GO" id="GO:0047429">
    <property type="term" value="F:nucleoside triphosphate diphosphatase activity"/>
    <property type="evidence" value="ECO:0007669"/>
    <property type="project" value="InterPro"/>
</dbReference>
<protein>
    <recommendedName>
        <fullName evidence="4">7-methyl-GTP pyrophosphatase</fullName>
        <shortName evidence="4">m(7)GTP pyrophosphatase</shortName>
        <ecNumber evidence="4">3.6.1.-</ecNumber>
    </recommendedName>
</protein>
<dbReference type="GO" id="GO:0009117">
    <property type="term" value="P:nucleotide metabolic process"/>
    <property type="evidence" value="ECO:0007669"/>
    <property type="project" value="UniProtKB-KW"/>
</dbReference>
<evidence type="ECO:0000256" key="3">
    <source>
        <dbReference type="ARBA" id="ARBA00023080"/>
    </source>
</evidence>
<dbReference type="GO" id="GO:0005737">
    <property type="term" value="C:cytoplasm"/>
    <property type="evidence" value="ECO:0007669"/>
    <property type="project" value="UniProtKB-SubCell"/>
</dbReference>
<evidence type="ECO:0000256" key="2">
    <source>
        <dbReference type="ARBA" id="ARBA00022801"/>
    </source>
</evidence>
<comment type="similarity">
    <text evidence="4">Belongs to the Maf family. YceF subfamily.</text>
</comment>
<keyword evidence="4" id="KW-0963">Cytoplasm</keyword>
<dbReference type="OrthoDB" id="9813962at2"/>
<proteinExistence type="inferred from homology"/>
<evidence type="ECO:0000313" key="6">
    <source>
        <dbReference type="Proteomes" id="UP000293719"/>
    </source>
</evidence>
<feature type="active site" description="Proton acceptor" evidence="4">
    <location>
        <position position="74"/>
    </location>
</feature>
<dbReference type="KEGG" id="rpod:E0E05_00840"/>
<feature type="site" description="Important for substrate specificity" evidence="4">
    <location>
        <position position="11"/>
    </location>
</feature>
<comment type="catalytic activity">
    <reaction evidence="4">
        <text>N(7)-methyl-GTP + H2O = N(7)-methyl-GMP + diphosphate + H(+)</text>
        <dbReference type="Rhea" id="RHEA:58744"/>
        <dbReference type="ChEBI" id="CHEBI:15377"/>
        <dbReference type="ChEBI" id="CHEBI:15378"/>
        <dbReference type="ChEBI" id="CHEBI:33019"/>
        <dbReference type="ChEBI" id="CHEBI:58285"/>
        <dbReference type="ChEBI" id="CHEBI:87133"/>
    </reaction>
</comment>
<dbReference type="PANTHER" id="PTHR43213:SF5">
    <property type="entry name" value="BIFUNCTIONAL DTTP_UTP PYROPHOSPHATASE_METHYLTRANSFERASE PROTEIN-RELATED"/>
    <property type="match status" value="1"/>
</dbReference>
<feature type="site" description="Important for substrate specificity" evidence="4">
    <location>
        <position position="160"/>
    </location>
</feature>
<dbReference type="GeneID" id="90765826"/>
<dbReference type="Proteomes" id="UP000293719">
    <property type="component" value="Chromosome"/>
</dbReference>
<keyword evidence="6" id="KW-1185">Reference proteome</keyword>
<organism evidence="5 6">
    <name type="scientific">Roseitalea porphyridii</name>
    <dbReference type="NCBI Taxonomy" id="1852022"/>
    <lineage>
        <taxon>Bacteria</taxon>
        <taxon>Pseudomonadati</taxon>
        <taxon>Pseudomonadota</taxon>
        <taxon>Alphaproteobacteria</taxon>
        <taxon>Hyphomicrobiales</taxon>
        <taxon>Ahrensiaceae</taxon>
        <taxon>Roseitalea</taxon>
    </lineage>
</organism>
<comment type="caution">
    <text evidence="4">Lacks conserved residue(s) required for the propagation of feature annotation.</text>
</comment>
<comment type="cofactor">
    <cofactor evidence="1 4">
        <name>a divalent metal cation</name>
        <dbReference type="ChEBI" id="CHEBI:60240"/>
    </cofactor>
</comment>
<dbReference type="NCBIfam" id="TIGR00172">
    <property type="entry name" value="maf"/>
    <property type="match status" value="1"/>
</dbReference>
<evidence type="ECO:0000256" key="4">
    <source>
        <dbReference type="HAMAP-Rule" id="MF_00528"/>
    </source>
</evidence>
<dbReference type="InterPro" id="IPR029001">
    <property type="entry name" value="ITPase-like_fam"/>
</dbReference>
<keyword evidence="2 4" id="KW-0378">Hydrolase</keyword>
<dbReference type="PIRSF" id="PIRSF006305">
    <property type="entry name" value="Maf"/>
    <property type="match status" value="1"/>
</dbReference>
<accession>A0A4P6UY83</accession>
<dbReference type="HAMAP" id="MF_00528">
    <property type="entry name" value="Maf"/>
    <property type="match status" value="1"/>
</dbReference>
<dbReference type="SUPFAM" id="SSF52972">
    <property type="entry name" value="ITPase-like"/>
    <property type="match status" value="1"/>
</dbReference>
<dbReference type="EMBL" id="CP036532">
    <property type="protein sequence ID" value="QBK29264.1"/>
    <property type="molecule type" value="Genomic_DNA"/>
</dbReference>
<keyword evidence="3 4" id="KW-0546">Nucleotide metabolism</keyword>
<gene>
    <name evidence="5" type="ORF">E0E05_00840</name>
</gene>
<dbReference type="Gene3D" id="3.90.950.10">
    <property type="match status" value="1"/>
</dbReference>
<dbReference type="Pfam" id="PF02545">
    <property type="entry name" value="Maf"/>
    <property type="match status" value="1"/>
</dbReference>
<dbReference type="AlphaFoldDB" id="A0A4P6UY83"/>
<evidence type="ECO:0000313" key="5">
    <source>
        <dbReference type="EMBL" id="QBK29264.1"/>
    </source>
</evidence>
<dbReference type="NCBIfam" id="NF002690">
    <property type="entry name" value="PRK02478.1"/>
    <property type="match status" value="1"/>
</dbReference>
<evidence type="ECO:0000256" key="1">
    <source>
        <dbReference type="ARBA" id="ARBA00001968"/>
    </source>
</evidence>
<dbReference type="InterPro" id="IPR003697">
    <property type="entry name" value="Maf-like"/>
</dbReference>
<dbReference type="RefSeq" id="WP_131614965.1">
    <property type="nucleotide sequence ID" value="NZ_CP036532.1"/>
</dbReference>
<dbReference type="CDD" id="cd00555">
    <property type="entry name" value="Maf"/>
    <property type="match status" value="1"/>
</dbReference>
<dbReference type="PANTHER" id="PTHR43213">
    <property type="entry name" value="BIFUNCTIONAL DTTP/UTP PYROPHOSPHATASE/METHYLTRANSFERASE PROTEIN-RELATED"/>
    <property type="match status" value="1"/>
</dbReference>